<accession>A0A0F9GHV7</accession>
<protein>
    <submittedName>
        <fullName evidence="1">Uncharacterized protein</fullName>
    </submittedName>
</protein>
<dbReference type="EMBL" id="LAZR01020088">
    <property type="protein sequence ID" value="KKL90146.1"/>
    <property type="molecule type" value="Genomic_DNA"/>
</dbReference>
<reference evidence="1" key="1">
    <citation type="journal article" date="2015" name="Nature">
        <title>Complex archaea that bridge the gap between prokaryotes and eukaryotes.</title>
        <authorList>
            <person name="Spang A."/>
            <person name="Saw J.H."/>
            <person name="Jorgensen S.L."/>
            <person name="Zaremba-Niedzwiedzka K."/>
            <person name="Martijn J."/>
            <person name="Lind A.E."/>
            <person name="van Eijk R."/>
            <person name="Schleper C."/>
            <person name="Guy L."/>
            <person name="Ettema T.J."/>
        </authorList>
    </citation>
    <scope>NUCLEOTIDE SEQUENCE</scope>
</reference>
<evidence type="ECO:0000313" key="1">
    <source>
        <dbReference type="EMBL" id="KKL90146.1"/>
    </source>
</evidence>
<sequence length="84" mass="9145">MDAGSITGRCLTLTMKGCAILKKNGIMVHDNTLPSCCESCHEDADRGEGDLCEIVHNSILYMVCCRVSNWWKDNLVEIPGATVG</sequence>
<comment type="caution">
    <text evidence="1">The sequence shown here is derived from an EMBL/GenBank/DDBJ whole genome shotgun (WGS) entry which is preliminary data.</text>
</comment>
<dbReference type="AlphaFoldDB" id="A0A0F9GHV7"/>
<name>A0A0F9GHV7_9ZZZZ</name>
<gene>
    <name evidence="1" type="ORF">LCGC14_1907630</name>
</gene>
<organism evidence="1">
    <name type="scientific">marine sediment metagenome</name>
    <dbReference type="NCBI Taxonomy" id="412755"/>
    <lineage>
        <taxon>unclassified sequences</taxon>
        <taxon>metagenomes</taxon>
        <taxon>ecological metagenomes</taxon>
    </lineage>
</organism>
<proteinExistence type="predicted"/>